<evidence type="ECO:0000256" key="2">
    <source>
        <dbReference type="ARBA" id="ARBA00004448"/>
    </source>
</evidence>
<dbReference type="InterPro" id="IPR050175">
    <property type="entry name" value="Complex_I_Subunit_2"/>
</dbReference>
<comment type="catalytic activity">
    <reaction evidence="17 18">
        <text>a ubiquinone + NADH + 5 H(+)(in) = a ubiquinol + NAD(+) + 4 H(+)(out)</text>
        <dbReference type="Rhea" id="RHEA:29091"/>
        <dbReference type="Rhea" id="RHEA-COMP:9565"/>
        <dbReference type="Rhea" id="RHEA-COMP:9566"/>
        <dbReference type="ChEBI" id="CHEBI:15378"/>
        <dbReference type="ChEBI" id="CHEBI:16389"/>
        <dbReference type="ChEBI" id="CHEBI:17976"/>
        <dbReference type="ChEBI" id="CHEBI:57540"/>
        <dbReference type="ChEBI" id="CHEBI:57945"/>
        <dbReference type="EC" id="7.1.1.2"/>
    </reaction>
</comment>
<feature type="domain" description="NADH:quinone oxidoreductase/Mrp antiporter transmembrane" evidence="19">
    <location>
        <begin position="24"/>
        <end position="284"/>
    </location>
</feature>
<evidence type="ECO:0000256" key="6">
    <source>
        <dbReference type="ARBA" id="ARBA00022448"/>
    </source>
</evidence>
<evidence type="ECO:0000256" key="3">
    <source>
        <dbReference type="ARBA" id="ARBA00007012"/>
    </source>
</evidence>
<dbReference type="AlphaFoldDB" id="A0A346RHA4"/>
<proteinExistence type="inferred from homology"/>
<evidence type="ECO:0000256" key="12">
    <source>
        <dbReference type="ARBA" id="ARBA00022989"/>
    </source>
</evidence>
<name>A0A346RHA4_9CUCU</name>
<dbReference type="PANTHER" id="PTHR46552">
    <property type="entry name" value="NADH-UBIQUINONE OXIDOREDUCTASE CHAIN 2"/>
    <property type="match status" value="1"/>
</dbReference>
<dbReference type="EMBL" id="MG193406">
    <property type="protein sequence ID" value="AXS65451.1"/>
    <property type="molecule type" value="Genomic_DNA"/>
</dbReference>
<keyword evidence="8 18" id="KW-0812">Transmembrane</keyword>
<keyword evidence="9 18" id="KW-0999">Mitochondrion inner membrane</keyword>
<feature type="transmembrane region" description="Helical" evidence="18">
    <location>
        <begin position="12"/>
        <end position="37"/>
    </location>
</feature>
<feature type="transmembrane region" description="Helical" evidence="18">
    <location>
        <begin position="119"/>
        <end position="141"/>
    </location>
</feature>
<keyword evidence="15 18" id="KW-0496">Mitochondrion</keyword>
<evidence type="ECO:0000256" key="16">
    <source>
        <dbReference type="ARBA" id="ARBA00023136"/>
    </source>
</evidence>
<evidence type="ECO:0000256" key="7">
    <source>
        <dbReference type="ARBA" id="ARBA00022660"/>
    </source>
</evidence>
<evidence type="ECO:0000259" key="19">
    <source>
        <dbReference type="Pfam" id="PF00361"/>
    </source>
</evidence>
<organism evidence="20">
    <name type="scientific">Cucujoidea sp. 30 KM-2017</name>
    <dbReference type="NCBI Taxonomy" id="2219368"/>
    <lineage>
        <taxon>Eukaryota</taxon>
        <taxon>Metazoa</taxon>
        <taxon>Ecdysozoa</taxon>
        <taxon>Arthropoda</taxon>
        <taxon>Hexapoda</taxon>
        <taxon>Insecta</taxon>
        <taxon>Pterygota</taxon>
        <taxon>Neoptera</taxon>
        <taxon>Endopterygota</taxon>
        <taxon>Coleoptera</taxon>
        <taxon>Polyphaga</taxon>
        <taxon>Cucujiformia</taxon>
    </lineage>
</organism>
<geneLocation type="mitochondrion" evidence="20"/>
<keyword evidence="7 18" id="KW-0679">Respiratory chain</keyword>
<keyword evidence="6" id="KW-0813">Transport</keyword>
<feature type="transmembrane region" description="Helical" evidence="18">
    <location>
        <begin position="147"/>
        <end position="166"/>
    </location>
</feature>
<feature type="transmembrane region" description="Helical" evidence="18">
    <location>
        <begin position="237"/>
        <end position="256"/>
    </location>
</feature>
<dbReference type="GO" id="GO:0008137">
    <property type="term" value="F:NADH dehydrogenase (ubiquinone) activity"/>
    <property type="evidence" value="ECO:0007669"/>
    <property type="project" value="UniProtKB-EC"/>
</dbReference>
<reference evidence="20" key="1">
    <citation type="journal article" date="2018" name="J. ISSAAS">
        <title>The contribution of mitochondrial metagenomics to large-scale data mining and phylogenetic analysis of Coleoptera.</title>
        <authorList>
            <person name="Miller K."/>
            <person name="Linard B."/>
            <person name="Motyka M."/>
            <person name="Bocek M."/>
            <person name="Vogler A.P."/>
        </authorList>
    </citation>
    <scope>NUCLEOTIDE SEQUENCE</scope>
</reference>
<gene>
    <name evidence="20" type="primary">nad2</name>
</gene>
<evidence type="ECO:0000256" key="4">
    <source>
        <dbReference type="ARBA" id="ARBA00012944"/>
    </source>
</evidence>
<dbReference type="Pfam" id="PF00361">
    <property type="entry name" value="Proton_antipo_M"/>
    <property type="match status" value="1"/>
</dbReference>
<evidence type="ECO:0000256" key="18">
    <source>
        <dbReference type="RuleBase" id="RU003403"/>
    </source>
</evidence>
<feature type="transmembrane region" description="Helical" evidence="18">
    <location>
        <begin position="262"/>
        <end position="289"/>
    </location>
</feature>
<comment type="similarity">
    <text evidence="3 18">Belongs to the complex I subunit 2 family.</text>
</comment>
<feature type="transmembrane region" description="Helical" evidence="18">
    <location>
        <begin position="89"/>
        <end position="112"/>
    </location>
</feature>
<evidence type="ECO:0000256" key="15">
    <source>
        <dbReference type="ARBA" id="ARBA00023128"/>
    </source>
</evidence>
<evidence type="ECO:0000256" key="11">
    <source>
        <dbReference type="ARBA" id="ARBA00022982"/>
    </source>
</evidence>
<protein>
    <recommendedName>
        <fullName evidence="5 18">NADH-ubiquinone oxidoreductase chain 2</fullName>
        <ecNumber evidence="4 18">7.1.1.2</ecNumber>
    </recommendedName>
</protein>
<keyword evidence="10 18" id="KW-1278">Translocase</keyword>
<dbReference type="InterPro" id="IPR001750">
    <property type="entry name" value="ND/Mrp_TM"/>
</dbReference>
<keyword evidence="13 18" id="KW-0520">NAD</keyword>
<keyword evidence="11 18" id="KW-0249">Electron transport</keyword>
<evidence type="ECO:0000256" key="8">
    <source>
        <dbReference type="ARBA" id="ARBA00022692"/>
    </source>
</evidence>
<evidence type="ECO:0000256" key="9">
    <source>
        <dbReference type="ARBA" id="ARBA00022792"/>
    </source>
</evidence>
<dbReference type="PANTHER" id="PTHR46552:SF1">
    <property type="entry name" value="NADH-UBIQUINONE OXIDOREDUCTASE CHAIN 2"/>
    <property type="match status" value="1"/>
</dbReference>
<evidence type="ECO:0000256" key="14">
    <source>
        <dbReference type="ARBA" id="ARBA00023075"/>
    </source>
</evidence>
<comment type="subcellular location">
    <subcellularLocation>
        <location evidence="2 18">Mitochondrion inner membrane</location>
        <topology evidence="2 18">Multi-pass membrane protein</topology>
    </subcellularLocation>
</comment>
<feature type="transmembrane region" description="Helical" evidence="18">
    <location>
        <begin position="58"/>
        <end position="77"/>
    </location>
</feature>
<keyword evidence="12 18" id="KW-1133">Transmembrane helix</keyword>
<evidence type="ECO:0000256" key="17">
    <source>
        <dbReference type="ARBA" id="ARBA00049551"/>
    </source>
</evidence>
<sequence>MQFYKVLFFNSMMFGTLLSISSFSWFTMWMGLEINLLSIIPLMNKSKNMFSSEASIKYFITQVVASSLVLISIMINLNLLEFIPLNFNIYLNMIMNSGFLMKMGAAPFHFWFPEIMEGLNWFMGLIMLTWQKIAPMILLINNFKLNMFISLIIIYSSLISGIQGLNQVSLRKIMAFSSINHIAWMLSSMLFSHSIWLMYFITYSLISINFIMIFHNLNIYFTKQLFNSMNHKKSMKLIFSLNFLSLGGLPPFLGFLPKWITINYLIFNSIYTISFMIIILTLMTLFYYLRLALNSLIIYSIESINKNLTLNPLIFKFNLIILSSLLLANLMISFN</sequence>
<comment type="function">
    <text evidence="18">Core subunit of the mitochondrial membrane respiratory chain NADH dehydrogenase (Complex I) which catalyzes electron transfer from NADH through the respiratory chain, using ubiquinone as an electron acceptor. Essential for the catalytic activity and assembly of complex I.</text>
</comment>
<evidence type="ECO:0000256" key="13">
    <source>
        <dbReference type="ARBA" id="ARBA00023027"/>
    </source>
</evidence>
<feature type="transmembrane region" description="Helical" evidence="18">
    <location>
        <begin position="310"/>
        <end position="332"/>
    </location>
</feature>
<accession>A0A346RHA4</accession>
<dbReference type="PRINTS" id="PR01436">
    <property type="entry name" value="NADHDHGNASE2"/>
</dbReference>
<keyword evidence="14 18" id="KW-0830">Ubiquinone</keyword>
<dbReference type="InterPro" id="IPR003917">
    <property type="entry name" value="NADH_UbQ_OxRdtase_chain2"/>
</dbReference>
<feature type="transmembrane region" description="Helical" evidence="18">
    <location>
        <begin position="197"/>
        <end position="217"/>
    </location>
</feature>
<dbReference type="EC" id="7.1.1.2" evidence="4 18"/>
<evidence type="ECO:0000256" key="10">
    <source>
        <dbReference type="ARBA" id="ARBA00022967"/>
    </source>
</evidence>
<dbReference type="GO" id="GO:0006120">
    <property type="term" value="P:mitochondrial electron transport, NADH to ubiquinone"/>
    <property type="evidence" value="ECO:0007669"/>
    <property type="project" value="InterPro"/>
</dbReference>
<evidence type="ECO:0000313" key="20">
    <source>
        <dbReference type="EMBL" id="AXS65451.1"/>
    </source>
</evidence>
<dbReference type="GO" id="GO:0005743">
    <property type="term" value="C:mitochondrial inner membrane"/>
    <property type="evidence" value="ECO:0007669"/>
    <property type="project" value="UniProtKB-SubCell"/>
</dbReference>
<keyword evidence="16 18" id="KW-0472">Membrane</keyword>
<comment type="function">
    <text evidence="1">Core subunit of the mitochondrial membrane respiratory chain NADH dehydrogenase (Complex I) that is believed to belong to the minimal assembly required for catalysis. Complex I functions in the transfer of electrons from NADH to the respiratory chain. The immediate electron acceptor for the enzyme is believed to be ubiquinone.</text>
</comment>
<evidence type="ECO:0000256" key="1">
    <source>
        <dbReference type="ARBA" id="ARBA00003257"/>
    </source>
</evidence>
<evidence type="ECO:0000256" key="5">
    <source>
        <dbReference type="ARBA" id="ARBA00021008"/>
    </source>
</evidence>